<dbReference type="PANTHER" id="PTHR28573:SF1">
    <property type="entry name" value="SPINDLE AND KINETOCHORE-ASSOCIATED PROTEIN 1"/>
    <property type="match status" value="1"/>
</dbReference>
<dbReference type="AlphaFoldDB" id="A0A0D2MMP2"/>
<feature type="compositionally biased region" description="Low complexity" evidence="2">
    <location>
        <begin position="34"/>
        <end position="54"/>
    </location>
</feature>
<dbReference type="OrthoDB" id="5962at2759"/>
<organism evidence="3 4">
    <name type="scientific">Monoraphidium neglectum</name>
    <dbReference type="NCBI Taxonomy" id="145388"/>
    <lineage>
        <taxon>Eukaryota</taxon>
        <taxon>Viridiplantae</taxon>
        <taxon>Chlorophyta</taxon>
        <taxon>core chlorophytes</taxon>
        <taxon>Chlorophyceae</taxon>
        <taxon>CS clade</taxon>
        <taxon>Sphaeropleales</taxon>
        <taxon>Selenastraceae</taxon>
        <taxon>Monoraphidium</taxon>
    </lineage>
</organism>
<dbReference type="STRING" id="145388.A0A0D2MMP2"/>
<dbReference type="GO" id="GO:0000278">
    <property type="term" value="P:mitotic cell cycle"/>
    <property type="evidence" value="ECO:0007669"/>
    <property type="project" value="TreeGrafter"/>
</dbReference>
<feature type="region of interest" description="Disordered" evidence="2">
    <location>
        <begin position="34"/>
        <end position="63"/>
    </location>
</feature>
<keyword evidence="4" id="KW-1185">Reference proteome</keyword>
<dbReference type="GO" id="GO:0000940">
    <property type="term" value="C:outer kinetochore"/>
    <property type="evidence" value="ECO:0007669"/>
    <property type="project" value="TreeGrafter"/>
</dbReference>
<dbReference type="KEGG" id="mng:MNEG_6132"/>
<protein>
    <submittedName>
        <fullName evidence="3">Uncharacterized protein</fullName>
    </submittedName>
</protein>
<dbReference type="GO" id="GO:0051301">
    <property type="term" value="P:cell division"/>
    <property type="evidence" value="ECO:0007669"/>
    <property type="project" value="InterPro"/>
</dbReference>
<dbReference type="GO" id="GO:0008017">
    <property type="term" value="F:microtubule binding"/>
    <property type="evidence" value="ECO:0007669"/>
    <property type="project" value="InterPro"/>
</dbReference>
<dbReference type="Pfam" id="PF07160">
    <property type="entry name" value="SKA1"/>
    <property type="match status" value="1"/>
</dbReference>
<proteinExistence type="inferred from homology"/>
<evidence type="ECO:0000256" key="1">
    <source>
        <dbReference type="ARBA" id="ARBA00006836"/>
    </source>
</evidence>
<dbReference type="Gene3D" id="1.10.10.1890">
    <property type="entry name" value="Ska1 microtubule binding domain-like"/>
    <property type="match status" value="1"/>
</dbReference>
<dbReference type="InterPro" id="IPR009829">
    <property type="entry name" value="SKA1"/>
</dbReference>
<dbReference type="GO" id="GO:0031110">
    <property type="term" value="P:regulation of microtubule polymerization or depolymerization"/>
    <property type="evidence" value="ECO:0007669"/>
    <property type="project" value="TreeGrafter"/>
</dbReference>
<dbReference type="EMBL" id="KK101188">
    <property type="protein sequence ID" value="KIZ01827.1"/>
    <property type="molecule type" value="Genomic_DNA"/>
</dbReference>
<dbReference type="GO" id="GO:0007059">
    <property type="term" value="P:chromosome segregation"/>
    <property type="evidence" value="ECO:0007669"/>
    <property type="project" value="InterPro"/>
</dbReference>
<dbReference type="GO" id="GO:0005876">
    <property type="term" value="C:spindle microtubule"/>
    <property type="evidence" value="ECO:0007669"/>
    <property type="project" value="TreeGrafter"/>
</dbReference>
<evidence type="ECO:0000313" key="3">
    <source>
        <dbReference type="EMBL" id="KIZ01827.1"/>
    </source>
</evidence>
<accession>A0A0D2MMP2</accession>
<evidence type="ECO:0000313" key="4">
    <source>
        <dbReference type="Proteomes" id="UP000054498"/>
    </source>
</evidence>
<dbReference type="RefSeq" id="XP_013900846.1">
    <property type="nucleotide sequence ID" value="XM_014045392.1"/>
</dbReference>
<dbReference type="PANTHER" id="PTHR28573">
    <property type="entry name" value="SPINDLE AND KINETOCHORE-ASSOCIATED PROTEIN 1"/>
    <property type="match status" value="1"/>
</dbReference>
<gene>
    <name evidence="3" type="ORF">MNEG_6132</name>
</gene>
<reference evidence="3 4" key="1">
    <citation type="journal article" date="2013" name="BMC Genomics">
        <title>Reconstruction of the lipid metabolism for the microalga Monoraphidium neglectum from its genome sequence reveals characteristics suitable for biofuel production.</title>
        <authorList>
            <person name="Bogen C."/>
            <person name="Al-Dilaimi A."/>
            <person name="Albersmeier A."/>
            <person name="Wichmann J."/>
            <person name="Grundmann M."/>
            <person name="Rupp O."/>
            <person name="Lauersen K.J."/>
            <person name="Blifernez-Klassen O."/>
            <person name="Kalinowski J."/>
            <person name="Goesmann A."/>
            <person name="Mussgnug J.H."/>
            <person name="Kruse O."/>
        </authorList>
    </citation>
    <scope>NUCLEOTIDE SEQUENCE [LARGE SCALE GENOMIC DNA]</scope>
    <source>
        <strain evidence="3 4">SAG 48.87</strain>
    </source>
</reference>
<dbReference type="Proteomes" id="UP000054498">
    <property type="component" value="Unassembled WGS sequence"/>
</dbReference>
<dbReference type="GO" id="GO:0072686">
    <property type="term" value="C:mitotic spindle"/>
    <property type="evidence" value="ECO:0007669"/>
    <property type="project" value="TreeGrafter"/>
</dbReference>
<sequence length="237" mass="24645">MAPQARALLQAARLQQEHLQIVAANLPAHLPSSQASSTAAAAPSGWARAGQQSAAGGGNGPGLAAATAAARAADDAGGGAGAAAAAGRRRDATASAASTAAPRWYVTQAELNSLASYMRGRLTLDKVNAALDEAALHAEQTARWMAAVRSHALQRVPAEERKRAADMYHSLAGKEGIRGHFWFTEVELRNGSALRPDKTGKGLLMMLRHLGRLSEVRANVEALGGSIVVYVLLRSTD</sequence>
<evidence type="ECO:0000256" key="2">
    <source>
        <dbReference type="SAM" id="MobiDB-lite"/>
    </source>
</evidence>
<dbReference type="GeneID" id="25739008"/>
<comment type="similarity">
    <text evidence="1">Belongs to the SKA1 family.</text>
</comment>
<dbReference type="InterPro" id="IPR042031">
    <property type="entry name" value="SKA1_MBD_sf"/>
</dbReference>
<name>A0A0D2MMP2_9CHLO</name>